<dbReference type="Proteomes" id="UP000559010">
    <property type="component" value="Unassembled WGS sequence"/>
</dbReference>
<accession>A0A848J058</accession>
<organism evidence="1 2">
    <name type="scientific">Marinigracilibium pacificum</name>
    <dbReference type="NCBI Taxonomy" id="2729599"/>
    <lineage>
        <taxon>Bacteria</taxon>
        <taxon>Pseudomonadati</taxon>
        <taxon>Bacteroidota</taxon>
        <taxon>Cytophagia</taxon>
        <taxon>Cytophagales</taxon>
        <taxon>Flammeovirgaceae</taxon>
        <taxon>Marinigracilibium</taxon>
    </lineage>
</organism>
<name>A0A848J058_9BACT</name>
<evidence type="ECO:0000313" key="2">
    <source>
        <dbReference type="Proteomes" id="UP000559010"/>
    </source>
</evidence>
<keyword evidence="2" id="KW-1185">Reference proteome</keyword>
<dbReference type="AlphaFoldDB" id="A0A848J058"/>
<protein>
    <submittedName>
        <fullName evidence="1">Uncharacterized protein</fullName>
    </submittedName>
</protein>
<comment type="caution">
    <text evidence="1">The sequence shown here is derived from an EMBL/GenBank/DDBJ whole genome shotgun (WGS) entry which is preliminary data.</text>
</comment>
<evidence type="ECO:0000313" key="1">
    <source>
        <dbReference type="EMBL" id="NMM49927.1"/>
    </source>
</evidence>
<reference evidence="1 2" key="1">
    <citation type="submission" date="2020-04" db="EMBL/GenBank/DDBJ databases">
        <title>Flammeovirgaceae bacterium KN852 isolated from deep sea.</title>
        <authorList>
            <person name="Zhang D.-C."/>
        </authorList>
    </citation>
    <scope>NUCLEOTIDE SEQUENCE [LARGE SCALE GENOMIC DNA]</scope>
    <source>
        <strain evidence="1 2">KN852</strain>
    </source>
</reference>
<proteinExistence type="predicted"/>
<dbReference type="RefSeq" id="WP_169683522.1">
    <property type="nucleotide sequence ID" value="NZ_JABBNU010000010.1"/>
</dbReference>
<dbReference type="EMBL" id="JABBNU010000010">
    <property type="protein sequence ID" value="NMM49927.1"/>
    <property type="molecule type" value="Genomic_DNA"/>
</dbReference>
<sequence length="84" mass="9392">MTQEEVKKSIEKVPIGSRLQIIKKNGSVIDVWLASHEVEGTEKIEYDGLVVPALPPAITVNGSSRFGEFRIDTDEIVKIAWIDR</sequence>
<gene>
    <name evidence="1" type="ORF">HH304_16085</name>
</gene>